<evidence type="ECO:0000259" key="1">
    <source>
        <dbReference type="PROSITE" id="PS50844"/>
    </source>
</evidence>
<dbReference type="InterPro" id="IPR006190">
    <property type="entry name" value="SAF_AFP_Neu5Ac"/>
</dbReference>
<dbReference type="GO" id="GO:0016051">
    <property type="term" value="P:carbohydrate biosynthetic process"/>
    <property type="evidence" value="ECO:0007669"/>
    <property type="project" value="InterPro"/>
</dbReference>
<dbReference type="Gene3D" id="3.90.1210.10">
    <property type="entry name" value="Antifreeze-like/N-acetylneuraminic acid synthase C-terminal domain"/>
    <property type="match status" value="1"/>
</dbReference>
<dbReference type="SUPFAM" id="SSF51269">
    <property type="entry name" value="AFP III-like domain"/>
    <property type="match status" value="1"/>
</dbReference>
<accession>A0A1F6FN32</accession>
<dbReference type="GO" id="GO:0047444">
    <property type="term" value="F:N-acylneuraminate-9-phosphate synthase activity"/>
    <property type="evidence" value="ECO:0007669"/>
    <property type="project" value="TreeGrafter"/>
</dbReference>
<dbReference type="InterPro" id="IPR020030">
    <property type="entry name" value="Pseudaminic_synth_PseI"/>
</dbReference>
<dbReference type="InterPro" id="IPR013974">
    <property type="entry name" value="SAF"/>
</dbReference>
<comment type="caution">
    <text evidence="2">The sequence shown here is derived from an EMBL/GenBank/DDBJ whole genome shotgun (WGS) entry which is preliminary data.</text>
</comment>
<evidence type="ECO:0000313" key="2">
    <source>
        <dbReference type="EMBL" id="OGG87260.1"/>
    </source>
</evidence>
<dbReference type="CDD" id="cd11615">
    <property type="entry name" value="SAF_NeuB_like"/>
    <property type="match status" value="1"/>
</dbReference>
<dbReference type="Pfam" id="PF03102">
    <property type="entry name" value="NeuB"/>
    <property type="match status" value="1"/>
</dbReference>
<dbReference type="Pfam" id="PF08666">
    <property type="entry name" value="SAF"/>
    <property type="match status" value="1"/>
</dbReference>
<protein>
    <submittedName>
        <fullName evidence="2">Pseudaminic acid synthase</fullName>
    </submittedName>
</protein>
<dbReference type="SMART" id="SM00858">
    <property type="entry name" value="SAF"/>
    <property type="match status" value="1"/>
</dbReference>
<proteinExistence type="predicted"/>
<dbReference type="InterPro" id="IPR051690">
    <property type="entry name" value="PseI-like"/>
</dbReference>
<gene>
    <name evidence="2" type="ORF">A3B87_00105</name>
</gene>
<feature type="domain" description="AFP-like" evidence="1">
    <location>
        <begin position="299"/>
        <end position="356"/>
    </location>
</feature>
<sequence length="356" mass="40065">MLIKPIKIKTPKGIRKIGPGQPVFIVAEMSGNHLGSFSRAKKIISEAKKAGADAIKLQTFTPDTVTIDCQNKYFQIKKNKLWQGRNLYDLYQEAYMPWDWQMALKKYADQIGIVLFSFPLDTTAVDFLEKINIPLYKIGSFEVVDIPLLKRIGQTQKPVIMSRGMSTLNELKLAVKTLKDNGAKDLIILQCVSAYPCSPKEMNLNLIPDIAKRFKVVSGLSDHNLTNITAIVAVALGASVIEKHLTLSRASGGPDATFSLEPKEFKQLVDSIRMIEKALGRPIYQPAQQEKPSIQFRKSLFVVKDINQGEKFTPDNIRSIRPGDGLAPKYYDQVMDKFASRNIKRGTPVRWRLIKK</sequence>
<reference evidence="2 3" key="1">
    <citation type="journal article" date="2016" name="Nat. Commun.">
        <title>Thousands of microbial genomes shed light on interconnected biogeochemical processes in an aquifer system.</title>
        <authorList>
            <person name="Anantharaman K."/>
            <person name="Brown C.T."/>
            <person name="Hug L.A."/>
            <person name="Sharon I."/>
            <person name="Castelle C.J."/>
            <person name="Probst A.J."/>
            <person name="Thomas B.C."/>
            <person name="Singh A."/>
            <person name="Wilkins M.J."/>
            <person name="Karaoz U."/>
            <person name="Brodie E.L."/>
            <person name="Williams K.H."/>
            <person name="Hubbard S.S."/>
            <person name="Banfield J.F."/>
        </authorList>
    </citation>
    <scope>NUCLEOTIDE SEQUENCE [LARGE SCALE GENOMIC DNA]</scope>
</reference>
<dbReference type="PANTHER" id="PTHR42966:SF2">
    <property type="entry name" value="PSEUDAMINIC ACID SYNTHASE"/>
    <property type="match status" value="1"/>
</dbReference>
<evidence type="ECO:0000313" key="3">
    <source>
        <dbReference type="Proteomes" id="UP000179136"/>
    </source>
</evidence>
<dbReference type="EMBL" id="MFMW01000017">
    <property type="protein sequence ID" value="OGG87260.1"/>
    <property type="molecule type" value="Genomic_DNA"/>
</dbReference>
<dbReference type="AlphaFoldDB" id="A0A1F6FN32"/>
<dbReference type="PANTHER" id="PTHR42966">
    <property type="entry name" value="N-ACETYLNEURAMINATE SYNTHASE"/>
    <property type="match status" value="1"/>
</dbReference>
<dbReference type="Proteomes" id="UP000179136">
    <property type="component" value="Unassembled WGS sequence"/>
</dbReference>
<dbReference type="InterPro" id="IPR013785">
    <property type="entry name" value="Aldolase_TIM"/>
</dbReference>
<dbReference type="STRING" id="1798561.A3B87_00105"/>
<dbReference type="NCBIfam" id="TIGR03586">
    <property type="entry name" value="PseI"/>
    <property type="match status" value="1"/>
</dbReference>
<dbReference type="Gene3D" id="3.20.20.70">
    <property type="entry name" value="Aldolase class I"/>
    <property type="match status" value="1"/>
</dbReference>
<dbReference type="InterPro" id="IPR036732">
    <property type="entry name" value="AFP_Neu5c_C_sf"/>
</dbReference>
<dbReference type="PROSITE" id="PS50844">
    <property type="entry name" value="AFP_LIKE"/>
    <property type="match status" value="1"/>
</dbReference>
<dbReference type="InterPro" id="IPR013132">
    <property type="entry name" value="PseI/NeuA/B-like_N"/>
</dbReference>
<dbReference type="InterPro" id="IPR057736">
    <property type="entry name" value="SAF_PseI/NeuA/NeuB"/>
</dbReference>
<name>A0A1F6FN32_9BACT</name>
<dbReference type="SUPFAM" id="SSF51569">
    <property type="entry name" value="Aldolase"/>
    <property type="match status" value="1"/>
</dbReference>
<organism evidence="2 3">
    <name type="scientific">Candidatus Kuenenbacteria bacterium RIFCSPHIGHO2_02_FULL_39_13</name>
    <dbReference type="NCBI Taxonomy" id="1798561"/>
    <lineage>
        <taxon>Bacteria</taxon>
        <taxon>Candidatus Kueneniibacteriota</taxon>
    </lineage>
</organism>